<dbReference type="InterPro" id="IPR036736">
    <property type="entry name" value="ACP-like_sf"/>
</dbReference>
<keyword evidence="5" id="KW-1185">Reference proteome</keyword>
<comment type="caution">
    <text evidence="4">The sequence shown here is derived from an EMBL/GenBank/DDBJ whole genome shotgun (WGS) entry which is preliminary data.</text>
</comment>
<dbReference type="InterPro" id="IPR009081">
    <property type="entry name" value="PP-bd_ACP"/>
</dbReference>
<protein>
    <submittedName>
        <fullName evidence="4">Acyl carrier protein</fullName>
    </submittedName>
</protein>
<dbReference type="InterPro" id="IPR006162">
    <property type="entry name" value="Ppantetheine_attach_site"/>
</dbReference>
<evidence type="ECO:0000259" key="3">
    <source>
        <dbReference type="PROSITE" id="PS50075"/>
    </source>
</evidence>
<evidence type="ECO:0000256" key="1">
    <source>
        <dbReference type="ARBA" id="ARBA00022450"/>
    </source>
</evidence>
<evidence type="ECO:0000313" key="4">
    <source>
        <dbReference type="EMBL" id="MBB5159489.1"/>
    </source>
</evidence>
<evidence type="ECO:0000256" key="2">
    <source>
        <dbReference type="ARBA" id="ARBA00022553"/>
    </source>
</evidence>
<dbReference type="Pfam" id="PF00550">
    <property type="entry name" value="PP-binding"/>
    <property type="match status" value="1"/>
</dbReference>
<dbReference type="AlphaFoldDB" id="A0A840QJV1"/>
<keyword evidence="1" id="KW-0596">Phosphopantetheine</keyword>
<keyword evidence="2" id="KW-0597">Phosphoprotein</keyword>
<dbReference type="PROSITE" id="PS00012">
    <property type="entry name" value="PHOSPHOPANTETHEINE"/>
    <property type="match status" value="1"/>
</dbReference>
<evidence type="ECO:0000313" key="5">
    <source>
        <dbReference type="Proteomes" id="UP000584374"/>
    </source>
</evidence>
<dbReference type="EMBL" id="JACHIW010000002">
    <property type="protein sequence ID" value="MBB5159489.1"/>
    <property type="molecule type" value="Genomic_DNA"/>
</dbReference>
<dbReference type="Proteomes" id="UP000584374">
    <property type="component" value="Unassembled WGS sequence"/>
</dbReference>
<name>A0A840QJV1_9PSEU</name>
<reference evidence="4 5" key="1">
    <citation type="submission" date="2020-08" db="EMBL/GenBank/DDBJ databases">
        <title>Sequencing the genomes of 1000 actinobacteria strains.</title>
        <authorList>
            <person name="Klenk H.-P."/>
        </authorList>
    </citation>
    <scope>NUCLEOTIDE SEQUENCE [LARGE SCALE GENOMIC DNA]</scope>
    <source>
        <strain evidence="4 5">DSM 45584</strain>
    </source>
</reference>
<dbReference type="PROSITE" id="PS50075">
    <property type="entry name" value="CARRIER"/>
    <property type="match status" value="1"/>
</dbReference>
<organism evidence="4 5">
    <name type="scientific">Saccharopolyspora phatthalungensis</name>
    <dbReference type="NCBI Taxonomy" id="664693"/>
    <lineage>
        <taxon>Bacteria</taxon>
        <taxon>Bacillati</taxon>
        <taxon>Actinomycetota</taxon>
        <taxon>Actinomycetes</taxon>
        <taxon>Pseudonocardiales</taxon>
        <taxon>Pseudonocardiaceae</taxon>
        <taxon>Saccharopolyspora</taxon>
    </lineage>
</organism>
<proteinExistence type="predicted"/>
<accession>A0A840QJV1</accession>
<dbReference type="RefSeq" id="WP_184731924.1">
    <property type="nucleotide sequence ID" value="NZ_JACHIW010000002.1"/>
</dbReference>
<feature type="domain" description="Carrier" evidence="3">
    <location>
        <begin position="3"/>
        <end position="81"/>
    </location>
</feature>
<gene>
    <name evidence="4" type="ORF">BJ970_007088</name>
</gene>
<dbReference type="SUPFAM" id="SSF47336">
    <property type="entry name" value="ACP-like"/>
    <property type="match status" value="1"/>
</dbReference>
<sequence>MSTAWTPEFDAVVRAHLPDLSAESPLTPELSLADCGLDSMGIVALLVALEEALALTFPDELLTPETFATPTSLWTAVQKAPSTASG</sequence>
<dbReference type="Gene3D" id="1.10.1200.10">
    <property type="entry name" value="ACP-like"/>
    <property type="match status" value="1"/>
</dbReference>